<dbReference type="FunFam" id="3.30.565.10:FF:000006">
    <property type="entry name" value="Sensor histidine kinase WalK"/>
    <property type="match status" value="1"/>
</dbReference>
<keyword evidence="10" id="KW-0812">Transmembrane</keyword>
<evidence type="ECO:0000259" key="11">
    <source>
        <dbReference type="PROSITE" id="PS50109"/>
    </source>
</evidence>
<evidence type="ECO:0000313" key="12">
    <source>
        <dbReference type="EMBL" id="MWV44170.1"/>
    </source>
</evidence>
<keyword evidence="5" id="KW-0808">Transferase</keyword>
<dbReference type="Gene3D" id="1.10.287.130">
    <property type="match status" value="1"/>
</dbReference>
<dbReference type="SMART" id="SM00387">
    <property type="entry name" value="HATPase_c"/>
    <property type="match status" value="1"/>
</dbReference>
<dbReference type="GO" id="GO:0007234">
    <property type="term" value="P:osmosensory signaling via phosphorelay pathway"/>
    <property type="evidence" value="ECO:0007669"/>
    <property type="project" value="TreeGrafter"/>
</dbReference>
<comment type="caution">
    <text evidence="12">The sequence shown here is derived from an EMBL/GenBank/DDBJ whole genome shotgun (WGS) entry which is preliminary data.</text>
</comment>
<dbReference type="SUPFAM" id="SSF47384">
    <property type="entry name" value="Homodimeric domain of signal transducing histidine kinase"/>
    <property type="match status" value="1"/>
</dbReference>
<dbReference type="SMART" id="SM00388">
    <property type="entry name" value="HisKA"/>
    <property type="match status" value="1"/>
</dbReference>
<evidence type="ECO:0000256" key="1">
    <source>
        <dbReference type="ARBA" id="ARBA00000085"/>
    </source>
</evidence>
<evidence type="ECO:0000313" key="13">
    <source>
        <dbReference type="Proteomes" id="UP000460318"/>
    </source>
</evidence>
<dbReference type="InterPro" id="IPR004358">
    <property type="entry name" value="Sig_transdc_His_kin-like_C"/>
</dbReference>
<evidence type="ECO:0000256" key="5">
    <source>
        <dbReference type="ARBA" id="ARBA00022679"/>
    </source>
</evidence>
<dbReference type="EMBL" id="WUBI01000001">
    <property type="protein sequence ID" value="MWV44170.1"/>
    <property type="molecule type" value="Genomic_DNA"/>
</dbReference>
<dbReference type="Pfam" id="PF02518">
    <property type="entry name" value="HATPase_c"/>
    <property type="match status" value="1"/>
</dbReference>
<proteinExistence type="predicted"/>
<dbReference type="InterPro" id="IPR003594">
    <property type="entry name" value="HATPase_dom"/>
</dbReference>
<organism evidence="12 13">
    <name type="scientific">Paenibacillus dendrobii</name>
    <dbReference type="NCBI Taxonomy" id="2691084"/>
    <lineage>
        <taxon>Bacteria</taxon>
        <taxon>Bacillati</taxon>
        <taxon>Bacillota</taxon>
        <taxon>Bacilli</taxon>
        <taxon>Bacillales</taxon>
        <taxon>Paenibacillaceae</taxon>
        <taxon>Paenibacillus</taxon>
    </lineage>
</organism>
<keyword evidence="9" id="KW-0902">Two-component regulatory system</keyword>
<keyword evidence="13" id="KW-1185">Reference proteome</keyword>
<keyword evidence="4" id="KW-0597">Phosphoprotein</keyword>
<keyword evidence="6" id="KW-0547">Nucleotide-binding</keyword>
<dbReference type="PANTHER" id="PTHR42878">
    <property type="entry name" value="TWO-COMPONENT HISTIDINE KINASE"/>
    <property type="match status" value="1"/>
</dbReference>
<gene>
    <name evidence="12" type="ORF">GRF59_11050</name>
</gene>
<evidence type="ECO:0000256" key="2">
    <source>
        <dbReference type="ARBA" id="ARBA00004651"/>
    </source>
</evidence>
<evidence type="ECO:0000256" key="3">
    <source>
        <dbReference type="ARBA" id="ARBA00012438"/>
    </source>
</evidence>
<feature type="domain" description="Histidine kinase" evidence="11">
    <location>
        <begin position="256"/>
        <end position="474"/>
    </location>
</feature>
<dbReference type="Pfam" id="PF00512">
    <property type="entry name" value="HisKA"/>
    <property type="match status" value="1"/>
</dbReference>
<keyword evidence="8" id="KW-0067">ATP-binding</keyword>
<feature type="transmembrane region" description="Helical" evidence="10">
    <location>
        <begin position="6"/>
        <end position="32"/>
    </location>
</feature>
<dbReference type="GO" id="GO:0000156">
    <property type="term" value="F:phosphorelay response regulator activity"/>
    <property type="evidence" value="ECO:0007669"/>
    <property type="project" value="TreeGrafter"/>
</dbReference>
<dbReference type="PROSITE" id="PS50109">
    <property type="entry name" value="HIS_KIN"/>
    <property type="match status" value="1"/>
</dbReference>
<evidence type="ECO:0000256" key="9">
    <source>
        <dbReference type="ARBA" id="ARBA00023012"/>
    </source>
</evidence>
<sequence>MKWRLTGSYLISVVLIVVIVIIMNIFVVIGLYTMQMVYKDFPLPSEKTSAESIARSLGQNIVVSPAGISVNDQGKNELQRNQAWVQVLDEDGNEVYGYRVPKGAKTKYTPVDIVQSYKYKDKDVFSTVFFGEKLGRDHRYSYLVGFESRYLERQVFTFDLRVLAQILKIGSLVLIIVDGFIALCIAYLFSRKLTRPLHVLIDGIKRLAHKNYQVRYEPKGIYKEVFYNVNVLSQELKASESERKKLDRMKEEWIGNISHDIKTPLASIQGYAEMMKDKDYQFSVDEMRDYAEIIERKSLYLKAVIEDLNLSTRLKNKELTLNAKNVNIVSLVRNAVIDTLNDARYAKRNIEFQCHEETIKMDVDEILLRRAISNLLYNAIVHNDEAVVIQVYVEKKGATASICVEDNGKGIRKEELERIFDRYYRGTNTGELHKGSGLGMAITHDIVKAHGGEINVSSKLHQGTTFEIRLPITKKSNVSE</sequence>
<protein>
    <recommendedName>
        <fullName evidence="3">histidine kinase</fullName>
        <ecNumber evidence="3">2.7.13.3</ecNumber>
    </recommendedName>
</protein>
<dbReference type="AlphaFoldDB" id="A0A7X3II48"/>
<keyword evidence="7 12" id="KW-0418">Kinase</keyword>
<dbReference type="InterPro" id="IPR036890">
    <property type="entry name" value="HATPase_C_sf"/>
</dbReference>
<dbReference type="InterPro" id="IPR005467">
    <property type="entry name" value="His_kinase_dom"/>
</dbReference>
<comment type="subcellular location">
    <subcellularLocation>
        <location evidence="2">Cell membrane</location>
        <topology evidence="2">Multi-pass membrane protein</topology>
    </subcellularLocation>
</comment>
<reference evidence="12 13" key="1">
    <citation type="submission" date="2019-12" db="EMBL/GenBank/DDBJ databases">
        <title>Paenibacillus sp. nov., an endophytic bacterium isolated from the stem of Dendrobium.</title>
        <authorList>
            <person name="Zhao R."/>
        </authorList>
    </citation>
    <scope>NUCLEOTIDE SEQUENCE [LARGE SCALE GENOMIC DNA]</scope>
    <source>
        <strain evidence="12 13">HJL G12</strain>
    </source>
</reference>
<dbReference type="GO" id="GO:0005886">
    <property type="term" value="C:plasma membrane"/>
    <property type="evidence" value="ECO:0007669"/>
    <property type="project" value="UniProtKB-SubCell"/>
</dbReference>
<comment type="catalytic activity">
    <reaction evidence="1">
        <text>ATP + protein L-histidine = ADP + protein N-phospho-L-histidine.</text>
        <dbReference type="EC" id="2.7.13.3"/>
    </reaction>
</comment>
<dbReference type="GO" id="GO:0030295">
    <property type="term" value="F:protein kinase activator activity"/>
    <property type="evidence" value="ECO:0007669"/>
    <property type="project" value="TreeGrafter"/>
</dbReference>
<dbReference type="EC" id="2.7.13.3" evidence="3"/>
<dbReference type="GO" id="GO:0005524">
    <property type="term" value="F:ATP binding"/>
    <property type="evidence" value="ECO:0007669"/>
    <property type="project" value="UniProtKB-KW"/>
</dbReference>
<keyword evidence="10" id="KW-1133">Transmembrane helix</keyword>
<dbReference type="PANTHER" id="PTHR42878:SF7">
    <property type="entry name" value="SENSOR HISTIDINE KINASE GLRK"/>
    <property type="match status" value="1"/>
</dbReference>
<feature type="transmembrane region" description="Helical" evidence="10">
    <location>
        <begin position="169"/>
        <end position="189"/>
    </location>
</feature>
<dbReference type="Gene3D" id="3.30.565.10">
    <property type="entry name" value="Histidine kinase-like ATPase, C-terminal domain"/>
    <property type="match status" value="1"/>
</dbReference>
<keyword evidence="10" id="KW-0472">Membrane</keyword>
<dbReference type="GO" id="GO:0000155">
    <property type="term" value="F:phosphorelay sensor kinase activity"/>
    <property type="evidence" value="ECO:0007669"/>
    <property type="project" value="InterPro"/>
</dbReference>
<dbReference type="SUPFAM" id="SSF55874">
    <property type="entry name" value="ATPase domain of HSP90 chaperone/DNA topoisomerase II/histidine kinase"/>
    <property type="match status" value="1"/>
</dbReference>
<dbReference type="Proteomes" id="UP000460318">
    <property type="component" value="Unassembled WGS sequence"/>
</dbReference>
<evidence type="ECO:0000256" key="7">
    <source>
        <dbReference type="ARBA" id="ARBA00022777"/>
    </source>
</evidence>
<dbReference type="InterPro" id="IPR050351">
    <property type="entry name" value="BphY/WalK/GraS-like"/>
</dbReference>
<dbReference type="Gene3D" id="6.10.340.10">
    <property type="match status" value="1"/>
</dbReference>
<dbReference type="CDD" id="cd00082">
    <property type="entry name" value="HisKA"/>
    <property type="match status" value="1"/>
</dbReference>
<evidence type="ECO:0000256" key="4">
    <source>
        <dbReference type="ARBA" id="ARBA00022553"/>
    </source>
</evidence>
<dbReference type="InterPro" id="IPR003661">
    <property type="entry name" value="HisK_dim/P_dom"/>
</dbReference>
<dbReference type="CDD" id="cd00075">
    <property type="entry name" value="HATPase"/>
    <property type="match status" value="1"/>
</dbReference>
<dbReference type="RefSeq" id="WP_160497612.1">
    <property type="nucleotide sequence ID" value="NZ_WUBI01000001.1"/>
</dbReference>
<name>A0A7X3II48_9BACL</name>
<accession>A0A7X3II48</accession>
<evidence type="ECO:0000256" key="8">
    <source>
        <dbReference type="ARBA" id="ARBA00022840"/>
    </source>
</evidence>
<dbReference type="PRINTS" id="PR00344">
    <property type="entry name" value="BCTRLSENSOR"/>
</dbReference>
<dbReference type="InterPro" id="IPR036097">
    <property type="entry name" value="HisK_dim/P_sf"/>
</dbReference>
<evidence type="ECO:0000256" key="6">
    <source>
        <dbReference type="ARBA" id="ARBA00022741"/>
    </source>
</evidence>
<evidence type="ECO:0000256" key="10">
    <source>
        <dbReference type="SAM" id="Phobius"/>
    </source>
</evidence>